<dbReference type="AlphaFoldDB" id="A0A120AH81"/>
<dbReference type="SUPFAM" id="SSF53474">
    <property type="entry name" value="alpha/beta-Hydrolases"/>
    <property type="match status" value="1"/>
</dbReference>
<dbReference type="EC" id="3.1.1.85" evidence="5"/>
<dbReference type="InterPro" id="IPR050266">
    <property type="entry name" value="AB_hydrolase_sf"/>
</dbReference>
<dbReference type="PANTHER" id="PTHR43798">
    <property type="entry name" value="MONOACYLGLYCEROL LIPASE"/>
    <property type="match status" value="1"/>
</dbReference>
<evidence type="ECO:0000256" key="5">
    <source>
        <dbReference type="HAMAP-Rule" id="MF_01260"/>
    </source>
</evidence>
<dbReference type="InterPro" id="IPR029058">
    <property type="entry name" value="AB_hydrolase_fold"/>
</dbReference>
<name>A0A120AH81_9GAMM</name>
<dbReference type="NCBIfam" id="TIGR01738">
    <property type="entry name" value="bioH"/>
    <property type="match status" value="1"/>
</dbReference>
<sequence>MPLIELARKSLDSRVRGNDGKKISATAASQLSERRNKNQSERDTTQRRARQSSKQSNTDFLSPMYIETTGAPPDSGRPAIALIHGWAMHGGLFAPLVERLAARFTVHLIDLPGHGHARDDGTPLDPRALAADLVARIPDAYWLGWSLGGQVALRAGLDHPRRVRGLILIASSPRFVVGEDWPHGVSPDLFRNFGQALDRDFRGTLEGFLALEALGSPSAQEELRSLKQQAFARGEPAARTLQEGLVLLDEFDVREELPRLQVPSLWISGRRDRLVPSGAMPAAAALAPGGRSEVIAHAGHAPFLGATDQVAQLIESFVDDTGVAATARSAQA</sequence>
<evidence type="ECO:0000313" key="9">
    <source>
        <dbReference type="Proteomes" id="UP000023435"/>
    </source>
</evidence>
<evidence type="ECO:0000256" key="6">
    <source>
        <dbReference type="SAM" id="MobiDB-lite"/>
    </source>
</evidence>
<keyword evidence="2 5" id="KW-0963">Cytoplasm</keyword>
<organism evidence="8 9">
    <name type="scientific">Lysobacter capsici AZ78</name>
    <dbReference type="NCBI Taxonomy" id="1444315"/>
    <lineage>
        <taxon>Bacteria</taxon>
        <taxon>Pseudomonadati</taxon>
        <taxon>Pseudomonadota</taxon>
        <taxon>Gammaproteobacteria</taxon>
        <taxon>Lysobacterales</taxon>
        <taxon>Lysobacteraceae</taxon>
        <taxon>Lysobacter</taxon>
    </lineage>
</organism>
<comment type="subunit">
    <text evidence="5">Monomer.</text>
</comment>
<keyword evidence="3 5" id="KW-0093">Biotin biosynthesis</keyword>
<comment type="similarity">
    <text evidence="5">Belongs to the AB hydrolase superfamily. Carboxylesterase BioH family.</text>
</comment>
<gene>
    <name evidence="5" type="primary">bioH</name>
    <name evidence="8" type="ORF">AZ78_3317</name>
</gene>
<reference evidence="8 9" key="1">
    <citation type="journal article" date="2014" name="Genome Announc.">
        <title>Draft Genome Sequence of Lysobacter capsici AZ78, a Bacterium Antagonistic to Plant-Pathogenic Oomycetes.</title>
        <authorList>
            <person name="Puopolo G."/>
            <person name="Sonego P."/>
            <person name="Engelen K."/>
            <person name="Pertot I."/>
        </authorList>
    </citation>
    <scope>NUCLEOTIDE SEQUENCE [LARGE SCALE GENOMIC DNA]</scope>
    <source>
        <strain evidence="8 9">AZ78</strain>
    </source>
</reference>
<keyword evidence="1 5" id="KW-0719">Serine esterase</keyword>
<keyword evidence="4 5" id="KW-0378">Hydrolase</keyword>
<feature type="active site" description="Nucleophile" evidence="5">
    <location>
        <position position="146"/>
    </location>
</feature>
<proteinExistence type="inferred from homology"/>
<accession>A0A120AH81</accession>
<dbReference type="EMBL" id="JAJA02000001">
    <property type="protein sequence ID" value="KWS05765.1"/>
    <property type="molecule type" value="Genomic_DNA"/>
</dbReference>
<dbReference type="GO" id="GO:0090499">
    <property type="term" value="F:pimelyl-[acyl-carrier protein] methyl ester esterase activity"/>
    <property type="evidence" value="ECO:0007669"/>
    <property type="project" value="UniProtKB-EC"/>
</dbReference>
<feature type="binding site" evidence="5">
    <location>
        <begin position="146"/>
        <end position="147"/>
    </location>
    <ligand>
        <name>substrate</name>
    </ligand>
</feature>
<evidence type="ECO:0000256" key="3">
    <source>
        <dbReference type="ARBA" id="ARBA00022756"/>
    </source>
</evidence>
<feature type="active site" evidence="5">
    <location>
        <position position="300"/>
    </location>
</feature>
<comment type="catalytic activity">
    <reaction evidence="5">
        <text>6-carboxyhexanoyl-[ACP] methyl ester + H2O = 6-carboxyhexanoyl-[ACP] + methanol + H(+)</text>
        <dbReference type="Rhea" id="RHEA:42700"/>
        <dbReference type="Rhea" id="RHEA-COMP:9955"/>
        <dbReference type="Rhea" id="RHEA-COMP:10186"/>
        <dbReference type="ChEBI" id="CHEBI:15377"/>
        <dbReference type="ChEBI" id="CHEBI:15378"/>
        <dbReference type="ChEBI" id="CHEBI:17790"/>
        <dbReference type="ChEBI" id="CHEBI:78846"/>
        <dbReference type="ChEBI" id="CHEBI:82735"/>
        <dbReference type="EC" id="3.1.1.85"/>
    </reaction>
</comment>
<protein>
    <recommendedName>
        <fullName evidence="5">Pimeloyl-[acyl-carrier protein] methyl ester esterase</fullName>
        <ecNumber evidence="5">3.1.1.85</ecNumber>
    </recommendedName>
    <alternativeName>
        <fullName evidence="5">Biotin synthesis protein BioH</fullName>
    </alternativeName>
    <alternativeName>
        <fullName evidence="5">Carboxylesterase BioH</fullName>
    </alternativeName>
</protein>
<dbReference type="GO" id="GO:0016020">
    <property type="term" value="C:membrane"/>
    <property type="evidence" value="ECO:0007669"/>
    <property type="project" value="TreeGrafter"/>
</dbReference>
<dbReference type="Pfam" id="PF00561">
    <property type="entry name" value="Abhydrolase_1"/>
    <property type="match status" value="1"/>
</dbReference>
<dbReference type="InterPro" id="IPR000073">
    <property type="entry name" value="AB_hydrolase_1"/>
</dbReference>
<evidence type="ECO:0000256" key="2">
    <source>
        <dbReference type="ARBA" id="ARBA00022490"/>
    </source>
</evidence>
<dbReference type="InterPro" id="IPR010076">
    <property type="entry name" value="BioH"/>
</dbReference>
<comment type="function">
    <text evidence="5">The physiological role of BioH is to remove the methyl group introduced by BioC when the pimeloyl moiety is complete. It allows to synthesize pimeloyl-ACP via the fatty acid synthetic pathway through the hydrolysis of the ester bonds of pimeloyl-ACP esters.</text>
</comment>
<feature type="binding site" evidence="5">
    <location>
        <position position="300"/>
    </location>
    <ligand>
        <name>substrate</name>
    </ligand>
</feature>
<dbReference type="PANTHER" id="PTHR43798:SF31">
    <property type="entry name" value="AB HYDROLASE SUPERFAMILY PROTEIN YCLE"/>
    <property type="match status" value="1"/>
</dbReference>
<comment type="subcellular location">
    <subcellularLocation>
        <location evidence="5">Cytoplasm</location>
    </subcellularLocation>
</comment>
<dbReference type="Gene3D" id="3.40.50.1820">
    <property type="entry name" value="alpha/beta hydrolase"/>
    <property type="match status" value="1"/>
</dbReference>
<feature type="compositionally biased region" description="Basic and acidic residues" evidence="6">
    <location>
        <begin position="32"/>
        <end position="46"/>
    </location>
</feature>
<feature type="active site" evidence="5">
    <location>
        <position position="272"/>
    </location>
</feature>
<evidence type="ECO:0000313" key="8">
    <source>
        <dbReference type="EMBL" id="KWS05765.1"/>
    </source>
</evidence>
<comment type="pathway">
    <text evidence="5">Cofactor biosynthesis; biotin biosynthesis.</text>
</comment>
<comment type="caution">
    <text evidence="5">Lacks conserved residue(s) required for the propagation of feature annotation.</text>
</comment>
<dbReference type="UniPathway" id="UPA00078"/>
<feature type="domain" description="AB hydrolase-1" evidence="7">
    <location>
        <begin position="78"/>
        <end position="304"/>
    </location>
</feature>
<evidence type="ECO:0000256" key="1">
    <source>
        <dbReference type="ARBA" id="ARBA00022487"/>
    </source>
</evidence>
<dbReference type="GO" id="GO:0009102">
    <property type="term" value="P:biotin biosynthetic process"/>
    <property type="evidence" value="ECO:0007669"/>
    <property type="project" value="UniProtKB-UniRule"/>
</dbReference>
<feature type="binding site" evidence="5">
    <location>
        <position position="86"/>
    </location>
    <ligand>
        <name>substrate</name>
    </ligand>
</feature>
<keyword evidence="9" id="KW-1185">Reference proteome</keyword>
<evidence type="ECO:0000259" key="7">
    <source>
        <dbReference type="Pfam" id="PF00561"/>
    </source>
</evidence>
<dbReference type="HAMAP" id="MF_01260">
    <property type="entry name" value="Carboxylester"/>
    <property type="match status" value="1"/>
</dbReference>
<dbReference type="Proteomes" id="UP000023435">
    <property type="component" value="Unassembled WGS sequence"/>
</dbReference>
<evidence type="ECO:0000256" key="4">
    <source>
        <dbReference type="ARBA" id="ARBA00022801"/>
    </source>
</evidence>
<dbReference type="GO" id="GO:0005737">
    <property type="term" value="C:cytoplasm"/>
    <property type="evidence" value="ECO:0007669"/>
    <property type="project" value="UniProtKB-SubCell"/>
</dbReference>
<comment type="caution">
    <text evidence="8">The sequence shown here is derived from an EMBL/GenBank/DDBJ whole genome shotgun (WGS) entry which is preliminary data.</text>
</comment>
<feature type="region of interest" description="Disordered" evidence="6">
    <location>
        <begin position="15"/>
        <end position="72"/>
    </location>
</feature>